<proteinExistence type="evidence at transcript level"/>
<dbReference type="EMBL" id="BT065080">
    <property type="protein sequence ID" value="ACN30956.1"/>
    <property type="molecule type" value="mRNA"/>
</dbReference>
<name>C0P9W1_MAIZE</name>
<dbReference type="AlphaFoldDB" id="C0P9W1"/>
<reference evidence="1" key="1">
    <citation type="journal article" date="2009" name="PLoS Genet.">
        <title>Sequencing, mapping, and analysis of 27,455 maize full-length cDNAs.</title>
        <authorList>
            <person name="Soderlund C."/>
            <person name="Descour A."/>
            <person name="Kudrna D."/>
            <person name="Bomhoff M."/>
            <person name="Boyd L."/>
            <person name="Currie J."/>
            <person name="Angelova A."/>
            <person name="Collura K."/>
            <person name="Wissotski M."/>
            <person name="Ashley E."/>
            <person name="Morrow D."/>
            <person name="Fernandes J."/>
            <person name="Walbot V."/>
            <person name="Yu Y."/>
        </authorList>
    </citation>
    <scope>NUCLEOTIDE SEQUENCE</scope>
    <source>
        <strain evidence="1">B73</strain>
    </source>
</reference>
<sequence length="104" mass="11724">MLDTTTARGRSRGRGVATASVERAFLSMNIIKTELRNKTGDKWLNHRMVCYIERDIFTSIDDAKILDYFQGMRTRRVNLPRTSGSGARSTDVDVDMIHLEGATS</sequence>
<dbReference type="PANTHER" id="PTHR46880">
    <property type="entry name" value="RAS-ASSOCIATING DOMAIN-CONTAINING PROTEIN"/>
    <property type="match status" value="1"/>
</dbReference>
<protein>
    <submittedName>
        <fullName evidence="1">Uncharacterized protein</fullName>
    </submittedName>
</protein>
<dbReference type="PANTHER" id="PTHR46880:SF5">
    <property type="entry name" value="DUF4371 DOMAIN-CONTAINING PROTEIN"/>
    <property type="match status" value="1"/>
</dbReference>
<evidence type="ECO:0000313" key="1">
    <source>
        <dbReference type="EMBL" id="ACN30956.1"/>
    </source>
</evidence>
<accession>C0P9W1</accession>
<organism evidence="1">
    <name type="scientific">Zea mays</name>
    <name type="common">Maize</name>
    <dbReference type="NCBI Taxonomy" id="4577"/>
    <lineage>
        <taxon>Eukaryota</taxon>
        <taxon>Viridiplantae</taxon>
        <taxon>Streptophyta</taxon>
        <taxon>Embryophyta</taxon>
        <taxon>Tracheophyta</taxon>
        <taxon>Spermatophyta</taxon>
        <taxon>Magnoliopsida</taxon>
        <taxon>Liliopsida</taxon>
        <taxon>Poales</taxon>
        <taxon>Poaceae</taxon>
        <taxon>PACMAD clade</taxon>
        <taxon>Panicoideae</taxon>
        <taxon>Andropogonodae</taxon>
        <taxon>Andropogoneae</taxon>
        <taxon>Tripsacinae</taxon>
        <taxon>Zea</taxon>
    </lineage>
</organism>